<evidence type="ECO:0000256" key="6">
    <source>
        <dbReference type="ARBA" id="ARBA00038076"/>
    </source>
</evidence>
<dbReference type="PANTHER" id="PTHR30572">
    <property type="entry name" value="MEMBRANE COMPONENT OF TRANSPORTER-RELATED"/>
    <property type="match status" value="1"/>
</dbReference>
<comment type="similarity">
    <text evidence="6">Belongs to the ABC-4 integral membrane protein family.</text>
</comment>
<comment type="subcellular location">
    <subcellularLocation>
        <location evidence="1">Cell membrane</location>
        <topology evidence="1">Multi-pass membrane protein</topology>
    </subcellularLocation>
</comment>
<evidence type="ECO:0000259" key="9">
    <source>
        <dbReference type="Pfam" id="PF12704"/>
    </source>
</evidence>
<accession>A0A0C3R6U8</accession>
<keyword evidence="5 7" id="KW-0472">Membrane</keyword>
<evidence type="ECO:0000313" key="11">
    <source>
        <dbReference type="EMBL" id="KIO45790.1"/>
    </source>
</evidence>
<feature type="domain" description="MacB-like periplasmic core" evidence="9">
    <location>
        <begin position="32"/>
        <end position="214"/>
    </location>
</feature>
<organism evidence="11 13">
    <name type="scientific">Sanguibacteroides justesenii</name>
    <dbReference type="NCBI Taxonomy" id="1547597"/>
    <lineage>
        <taxon>Bacteria</taxon>
        <taxon>Pseudomonadati</taxon>
        <taxon>Bacteroidota</taxon>
        <taxon>Bacteroidia</taxon>
        <taxon>Bacteroidales</taxon>
        <taxon>Porphyromonadaceae</taxon>
        <taxon>Sanguibacteroides</taxon>
    </lineage>
</organism>
<protein>
    <submittedName>
        <fullName evidence="11">Uncharacterized protein</fullName>
    </submittedName>
</protein>
<dbReference type="Proteomes" id="UP000031937">
    <property type="component" value="Unassembled WGS sequence"/>
</dbReference>
<dbReference type="GO" id="GO:0022857">
    <property type="term" value="F:transmembrane transporter activity"/>
    <property type="evidence" value="ECO:0007669"/>
    <property type="project" value="TreeGrafter"/>
</dbReference>
<dbReference type="OrthoDB" id="1097311at2"/>
<dbReference type="EMBL" id="JPIT01000031">
    <property type="protein sequence ID" value="KIO43626.1"/>
    <property type="molecule type" value="Genomic_DNA"/>
</dbReference>
<evidence type="ECO:0000313" key="13">
    <source>
        <dbReference type="Proteomes" id="UP000031980"/>
    </source>
</evidence>
<evidence type="ECO:0000256" key="2">
    <source>
        <dbReference type="ARBA" id="ARBA00022475"/>
    </source>
</evidence>
<keyword evidence="3 7" id="KW-0812">Transmembrane</keyword>
<dbReference type="InterPro" id="IPR025857">
    <property type="entry name" value="MacB_PCD"/>
</dbReference>
<dbReference type="EMBL" id="JPIU01000037">
    <property type="protein sequence ID" value="KIO45790.1"/>
    <property type="molecule type" value="Genomic_DNA"/>
</dbReference>
<feature type="transmembrane region" description="Helical" evidence="7">
    <location>
        <begin position="273"/>
        <end position="294"/>
    </location>
</feature>
<evidence type="ECO:0000313" key="12">
    <source>
        <dbReference type="Proteomes" id="UP000031937"/>
    </source>
</evidence>
<dbReference type="Proteomes" id="UP000031980">
    <property type="component" value="Unassembled WGS sequence"/>
</dbReference>
<dbReference type="Pfam" id="PF02687">
    <property type="entry name" value="FtsX"/>
    <property type="match status" value="1"/>
</dbReference>
<dbReference type="InterPro" id="IPR003838">
    <property type="entry name" value="ABC3_permease_C"/>
</dbReference>
<dbReference type="PANTHER" id="PTHR30572:SF4">
    <property type="entry name" value="ABC TRANSPORTER PERMEASE YTRF"/>
    <property type="match status" value="1"/>
</dbReference>
<evidence type="ECO:0000313" key="10">
    <source>
        <dbReference type="EMBL" id="KIO43626.1"/>
    </source>
</evidence>
<evidence type="ECO:0000259" key="8">
    <source>
        <dbReference type="Pfam" id="PF02687"/>
    </source>
</evidence>
<keyword evidence="2" id="KW-1003">Cell membrane</keyword>
<keyword evidence="4 7" id="KW-1133">Transmembrane helix</keyword>
<reference evidence="10 12" key="2">
    <citation type="submission" date="2014-07" db="EMBL/GenBank/DDBJ databases">
        <title>Porphyromonadaceae bacterium OUH 334697 = ATCC BAA-2682 = DSM 28341 draft genome.</title>
        <authorList>
            <person name="Sydenham T.V."/>
            <person name="Hasman H."/>
            <person name="Justesen U.S."/>
        </authorList>
    </citation>
    <scope>NUCLEOTIDE SEQUENCE [LARGE SCALE GENOMIC DNA]</scope>
    <source>
        <strain evidence="10 12">OUH 334697</strain>
    </source>
</reference>
<evidence type="ECO:0000256" key="5">
    <source>
        <dbReference type="ARBA" id="ARBA00023136"/>
    </source>
</evidence>
<comment type="caution">
    <text evidence="11">The sequence shown here is derived from an EMBL/GenBank/DDBJ whole genome shotgun (WGS) entry which is preliminary data.</text>
</comment>
<evidence type="ECO:0000256" key="3">
    <source>
        <dbReference type="ARBA" id="ARBA00022692"/>
    </source>
</evidence>
<evidence type="ECO:0000256" key="7">
    <source>
        <dbReference type="SAM" id="Phobius"/>
    </source>
</evidence>
<proteinExistence type="inferred from homology"/>
<dbReference type="AlphaFoldDB" id="A0A0C3R6U8"/>
<evidence type="ECO:0000256" key="1">
    <source>
        <dbReference type="ARBA" id="ARBA00004651"/>
    </source>
</evidence>
<dbReference type="GO" id="GO:0005886">
    <property type="term" value="C:plasma membrane"/>
    <property type="evidence" value="ECO:0007669"/>
    <property type="project" value="UniProtKB-SubCell"/>
</dbReference>
<feature type="transmembrane region" description="Helical" evidence="7">
    <location>
        <begin position="349"/>
        <end position="369"/>
    </location>
</feature>
<feature type="transmembrane region" description="Helical" evidence="7">
    <location>
        <begin position="315"/>
        <end position="337"/>
    </location>
</feature>
<dbReference type="InterPro" id="IPR050250">
    <property type="entry name" value="Macrolide_Exporter_MacB"/>
</dbReference>
<keyword evidence="13" id="KW-1185">Reference proteome</keyword>
<reference evidence="11 13" key="1">
    <citation type="submission" date="2014-07" db="EMBL/GenBank/DDBJ databases">
        <title>Porphyromonadaceae bacterium OUH 308042 = ATCC BAA-2681 = DSM 28342 draft genome.</title>
        <authorList>
            <person name="Sydenham T.V."/>
            <person name="Hasman H."/>
            <person name="Justensen U.S."/>
        </authorList>
    </citation>
    <scope>NUCLEOTIDE SEQUENCE [LARGE SCALE GENOMIC DNA]</scope>
    <source>
        <strain evidence="11 13">OUH 308042</strain>
    </source>
</reference>
<dbReference type="Pfam" id="PF12704">
    <property type="entry name" value="MacB_PCD"/>
    <property type="match status" value="1"/>
</dbReference>
<dbReference type="RefSeq" id="WP_041503824.1">
    <property type="nucleotide sequence ID" value="NZ_JPIT01000031.1"/>
</dbReference>
<gene>
    <name evidence="11" type="ORF">BA92_04875</name>
    <name evidence="10" type="ORF">IE90_10935</name>
</gene>
<feature type="transmembrane region" description="Helical" evidence="7">
    <location>
        <begin position="16"/>
        <end position="37"/>
    </location>
</feature>
<evidence type="ECO:0000256" key="4">
    <source>
        <dbReference type="ARBA" id="ARBA00022989"/>
    </source>
</evidence>
<name>A0A0C3R6U8_9PORP</name>
<sequence length="386" mass="44063">MIAHILKLIWNQRKHYTGIFIEQVLVFIILTICILSFSEKVRLYLSPGNLNTENTIIFWLNNTNDHSPEEVGEKIQSLVSKMRQKYPSSIISYGDLTPYLNGGQFTKRDSVVVDNRKILTKIYRSDKNGLAVYQPQIEEGEWFSGNFPEDGSLPLIVSRQFLEESGLKHPIGKKIQYGNYTYTVTGVISGIKNNPFTPSTPTIVLPINDKQDASFGGFDVKIIDSDIDTYVQDLYKEFRKEFPDPLDTPTIDRIEQWKIGEILETIISVSLQAIPTLFLLVFAFIGTFGLFWVHSRKRKSEYALRMAIGSTRFRMIYLVIMESLVITCLAMLPGLILFCYISDFTPGNLFTMGITVCIMLTFALFSAWYPAYTVSQINPAETLHYE</sequence>
<feature type="domain" description="ABC3 transporter permease C-terminal" evidence="8">
    <location>
        <begin position="277"/>
        <end position="379"/>
    </location>
</feature>